<feature type="domain" description="C2H2-type" evidence="6">
    <location>
        <begin position="312"/>
        <end position="340"/>
    </location>
</feature>
<reference evidence="7" key="1">
    <citation type="submission" date="2020-12" db="EMBL/GenBank/DDBJ databases">
        <title>Metabolic potential, ecology and presence of endohyphal bacteria is reflected in genomic diversity of Mucoromycotina.</title>
        <authorList>
            <person name="Muszewska A."/>
            <person name="Okrasinska A."/>
            <person name="Steczkiewicz K."/>
            <person name="Drgas O."/>
            <person name="Orlowska M."/>
            <person name="Perlinska-Lenart U."/>
            <person name="Aleksandrzak-Piekarczyk T."/>
            <person name="Szatraj K."/>
            <person name="Zielenkiewicz U."/>
            <person name="Pilsyk S."/>
            <person name="Malc E."/>
            <person name="Mieczkowski P."/>
            <person name="Kruszewska J.S."/>
            <person name="Biernat P."/>
            <person name="Pawlowska J."/>
        </authorList>
    </citation>
    <scope>NUCLEOTIDE SEQUENCE</scope>
    <source>
        <strain evidence="7">CBS 226.32</strain>
    </source>
</reference>
<dbReference type="PANTHER" id="PTHR24379">
    <property type="entry name" value="KRAB AND ZINC FINGER DOMAIN-CONTAINING"/>
    <property type="match status" value="1"/>
</dbReference>
<keyword evidence="1" id="KW-0479">Metal-binding</keyword>
<comment type="caution">
    <text evidence="7">The sequence shown here is derived from an EMBL/GenBank/DDBJ whole genome shotgun (WGS) entry which is preliminary data.</text>
</comment>
<protein>
    <recommendedName>
        <fullName evidence="6">C2H2-type domain-containing protein</fullName>
    </recommendedName>
</protein>
<dbReference type="Pfam" id="PF12874">
    <property type="entry name" value="zf-met"/>
    <property type="match status" value="1"/>
</dbReference>
<dbReference type="InterPro" id="IPR013087">
    <property type="entry name" value="Znf_C2H2_type"/>
</dbReference>
<dbReference type="GO" id="GO:0005634">
    <property type="term" value="C:nucleus"/>
    <property type="evidence" value="ECO:0007669"/>
    <property type="project" value="TreeGrafter"/>
</dbReference>
<keyword evidence="8" id="KW-1185">Reference proteome</keyword>
<keyword evidence="2" id="KW-0677">Repeat</keyword>
<feature type="domain" description="C2H2-type" evidence="6">
    <location>
        <begin position="91"/>
        <end position="119"/>
    </location>
</feature>
<dbReference type="GO" id="GO:0008270">
    <property type="term" value="F:zinc ion binding"/>
    <property type="evidence" value="ECO:0007669"/>
    <property type="project" value="UniProtKB-KW"/>
</dbReference>
<dbReference type="AlphaFoldDB" id="A0A8H7QCM4"/>
<evidence type="ECO:0000313" key="7">
    <source>
        <dbReference type="EMBL" id="KAG2190038.1"/>
    </source>
</evidence>
<dbReference type="EMBL" id="JAEPRC010001082">
    <property type="protein sequence ID" value="KAG2190038.1"/>
    <property type="molecule type" value="Genomic_DNA"/>
</dbReference>
<feature type="domain" description="C2H2-type" evidence="6">
    <location>
        <begin position="222"/>
        <end position="250"/>
    </location>
</feature>
<dbReference type="SMART" id="SM00355">
    <property type="entry name" value="ZnF_C2H2"/>
    <property type="match status" value="8"/>
</dbReference>
<dbReference type="Proteomes" id="UP000650833">
    <property type="component" value="Unassembled WGS sequence"/>
</dbReference>
<dbReference type="PANTHER" id="PTHR24379:SF127">
    <property type="entry name" value="BLOODY FINGERS-RELATED"/>
    <property type="match status" value="1"/>
</dbReference>
<evidence type="ECO:0000256" key="2">
    <source>
        <dbReference type="ARBA" id="ARBA00022737"/>
    </source>
</evidence>
<dbReference type="Pfam" id="PF00096">
    <property type="entry name" value="zf-C2H2"/>
    <property type="match status" value="2"/>
</dbReference>
<evidence type="ECO:0000313" key="8">
    <source>
        <dbReference type="Proteomes" id="UP000650833"/>
    </source>
</evidence>
<feature type="domain" description="C2H2-type" evidence="6">
    <location>
        <begin position="270"/>
        <end position="293"/>
    </location>
</feature>
<dbReference type="GO" id="GO:0000981">
    <property type="term" value="F:DNA-binding transcription factor activity, RNA polymerase II-specific"/>
    <property type="evidence" value="ECO:0007669"/>
    <property type="project" value="TreeGrafter"/>
</dbReference>
<dbReference type="PROSITE" id="PS50157">
    <property type="entry name" value="ZINC_FINGER_C2H2_2"/>
    <property type="match status" value="4"/>
</dbReference>
<accession>A0A8H7QCM4</accession>
<keyword evidence="4" id="KW-0862">Zinc</keyword>
<gene>
    <name evidence="7" type="ORF">INT46_007403</name>
</gene>
<organism evidence="7 8">
    <name type="scientific">Mucor plumbeus</name>
    <dbReference type="NCBI Taxonomy" id="97098"/>
    <lineage>
        <taxon>Eukaryota</taxon>
        <taxon>Fungi</taxon>
        <taxon>Fungi incertae sedis</taxon>
        <taxon>Mucoromycota</taxon>
        <taxon>Mucoromycotina</taxon>
        <taxon>Mucoromycetes</taxon>
        <taxon>Mucorales</taxon>
        <taxon>Mucorineae</taxon>
        <taxon>Mucoraceae</taxon>
        <taxon>Mucor</taxon>
    </lineage>
</organism>
<evidence type="ECO:0000256" key="4">
    <source>
        <dbReference type="ARBA" id="ARBA00022833"/>
    </source>
</evidence>
<evidence type="ECO:0000259" key="6">
    <source>
        <dbReference type="PROSITE" id="PS50157"/>
    </source>
</evidence>
<sequence length="388" mass="45126">MEIPAKGYPNMEDPNFYCKVCDIYSSDQTTFWEHCRALHQKRPSDRTKSFCYICRKSYKSEWYYKRHVRLNHDKMDDPLNQQPPDANDPNYYCRACDKKLSTKDSFSRHIMTVHSVHFPDKVPVISQCKPCSLTFPSKGRYRDHLLTEHKVALNLEKGDHDPNFLPDPDDPNFFCRTCGKTKKTRAKYRIHCRNIHHMKLDKPVALKKPVVEKPPTIEKPELYCIPCKRGFKTERKLLYHSRTVHKFKRTIDDQRLPNPDAVIDMESPNFDCAKCGRTYEDSSSFKLHLKVVHDLTYKKRKVGDANVNRPELYCSICKKQYQKNASFKKHLATVHSLKSGQLQLASVGDSAEQANSNLEAITDSQEPDNDNLEAVLGDIETVIDIWKQ</sequence>
<dbReference type="OrthoDB" id="5803930at2759"/>
<evidence type="ECO:0000256" key="1">
    <source>
        <dbReference type="ARBA" id="ARBA00022723"/>
    </source>
</evidence>
<dbReference type="PROSITE" id="PS00028">
    <property type="entry name" value="ZINC_FINGER_C2H2_1"/>
    <property type="match status" value="5"/>
</dbReference>
<dbReference type="GO" id="GO:0000977">
    <property type="term" value="F:RNA polymerase II transcription regulatory region sequence-specific DNA binding"/>
    <property type="evidence" value="ECO:0007669"/>
    <property type="project" value="TreeGrafter"/>
</dbReference>
<evidence type="ECO:0000256" key="3">
    <source>
        <dbReference type="ARBA" id="ARBA00022771"/>
    </source>
</evidence>
<keyword evidence="3 5" id="KW-0863">Zinc-finger</keyword>
<dbReference type="Gene3D" id="3.30.160.60">
    <property type="entry name" value="Classic Zinc Finger"/>
    <property type="match status" value="3"/>
</dbReference>
<name>A0A8H7QCM4_9FUNG</name>
<evidence type="ECO:0000256" key="5">
    <source>
        <dbReference type="PROSITE-ProRule" id="PRU00042"/>
    </source>
</evidence>
<proteinExistence type="predicted"/>